<evidence type="ECO:0000313" key="2">
    <source>
        <dbReference type="Proteomes" id="UP000030746"/>
    </source>
</evidence>
<protein>
    <submittedName>
        <fullName evidence="1">Uncharacterized protein</fullName>
    </submittedName>
</protein>
<gene>
    <name evidence="1" type="ORF">LOTGIDRAFT_152061</name>
</gene>
<evidence type="ECO:0000313" key="1">
    <source>
        <dbReference type="EMBL" id="ESP05245.1"/>
    </source>
</evidence>
<proteinExistence type="predicted"/>
<reference evidence="1 2" key="1">
    <citation type="journal article" date="2013" name="Nature">
        <title>Insights into bilaterian evolution from three spiralian genomes.</title>
        <authorList>
            <person name="Simakov O."/>
            <person name="Marletaz F."/>
            <person name="Cho S.J."/>
            <person name="Edsinger-Gonzales E."/>
            <person name="Havlak P."/>
            <person name="Hellsten U."/>
            <person name="Kuo D.H."/>
            <person name="Larsson T."/>
            <person name="Lv J."/>
            <person name="Arendt D."/>
            <person name="Savage R."/>
            <person name="Osoegawa K."/>
            <person name="de Jong P."/>
            <person name="Grimwood J."/>
            <person name="Chapman J.A."/>
            <person name="Shapiro H."/>
            <person name="Aerts A."/>
            <person name="Otillar R.P."/>
            <person name="Terry A.Y."/>
            <person name="Boore J.L."/>
            <person name="Grigoriev I.V."/>
            <person name="Lindberg D.R."/>
            <person name="Seaver E.C."/>
            <person name="Weisblat D.A."/>
            <person name="Putnam N.H."/>
            <person name="Rokhsar D.S."/>
        </authorList>
    </citation>
    <scope>NUCLEOTIDE SEQUENCE [LARGE SCALE GENOMIC DNA]</scope>
</reference>
<dbReference type="CTD" id="20235587"/>
<dbReference type="GeneID" id="20235587"/>
<keyword evidence="2" id="KW-1185">Reference proteome</keyword>
<dbReference type="KEGG" id="lgi:LOTGIDRAFT_152061"/>
<sequence>MNLSTEEFLKIDFGNTVYKKSTSGFNGGKFNTKTRNVGEKRKLPPISDDCSMKKTSSSMSVLNGDKNNDGIMILPYVPVVSAGHSGSSLTSKQYQSSSWAITPVHQSPQSLVTRQNIIYKPDHNSFKVHLTTENRNGSSYEREETFEKEMDGQNSYREIKFQLPFSGGSASMFSYFLNEYSS</sequence>
<dbReference type="HOGENOM" id="CLU_1483613_0_0_1"/>
<name>V4CRU2_LOTGI</name>
<accession>V4CRU2</accession>
<dbReference type="AlphaFoldDB" id="V4CRU2"/>
<dbReference type="Proteomes" id="UP000030746">
    <property type="component" value="Unassembled WGS sequence"/>
</dbReference>
<dbReference type="EMBL" id="KB199650">
    <property type="protein sequence ID" value="ESP05245.1"/>
    <property type="molecule type" value="Genomic_DNA"/>
</dbReference>
<dbReference type="RefSeq" id="XP_009043790.1">
    <property type="nucleotide sequence ID" value="XM_009045542.1"/>
</dbReference>
<organism evidence="1 2">
    <name type="scientific">Lottia gigantea</name>
    <name type="common">Giant owl limpet</name>
    <dbReference type="NCBI Taxonomy" id="225164"/>
    <lineage>
        <taxon>Eukaryota</taxon>
        <taxon>Metazoa</taxon>
        <taxon>Spiralia</taxon>
        <taxon>Lophotrochozoa</taxon>
        <taxon>Mollusca</taxon>
        <taxon>Gastropoda</taxon>
        <taxon>Patellogastropoda</taxon>
        <taxon>Lottioidea</taxon>
        <taxon>Lottiidae</taxon>
        <taxon>Lottia</taxon>
    </lineage>
</organism>